<dbReference type="EMBL" id="LUGG01000003">
    <property type="protein sequence ID" value="OBZ76991.1"/>
    <property type="molecule type" value="Genomic_DNA"/>
</dbReference>
<gene>
    <name evidence="1" type="ORF">A0H81_03420</name>
</gene>
<dbReference type="AlphaFoldDB" id="A0A1C7MJ76"/>
<protein>
    <submittedName>
        <fullName evidence="1">Uncharacterized protein</fullName>
    </submittedName>
</protein>
<sequence length="72" mass="8197">MRTISSSSEVSEDWAKGKRRLRFVPSKAPTVNAPEDLFMQRGHRNAWAATRVTTIFLTVARGDTNTMNLFNR</sequence>
<keyword evidence="2" id="KW-1185">Reference proteome</keyword>
<evidence type="ECO:0000313" key="2">
    <source>
        <dbReference type="Proteomes" id="UP000092993"/>
    </source>
</evidence>
<dbReference type="Proteomes" id="UP000092993">
    <property type="component" value="Unassembled WGS sequence"/>
</dbReference>
<reference evidence="1 2" key="1">
    <citation type="submission" date="2016-03" db="EMBL/GenBank/DDBJ databases">
        <title>Whole genome sequencing of Grifola frondosa 9006-11.</title>
        <authorList>
            <person name="Min B."/>
            <person name="Park H."/>
            <person name="Kim J.-G."/>
            <person name="Cho H."/>
            <person name="Oh Y.-L."/>
            <person name="Kong W.-S."/>
            <person name="Choi I.-G."/>
        </authorList>
    </citation>
    <scope>NUCLEOTIDE SEQUENCE [LARGE SCALE GENOMIC DNA]</scope>
    <source>
        <strain evidence="1 2">9006-11</strain>
    </source>
</reference>
<comment type="caution">
    <text evidence="1">The sequence shown here is derived from an EMBL/GenBank/DDBJ whole genome shotgun (WGS) entry which is preliminary data.</text>
</comment>
<organism evidence="1 2">
    <name type="scientific">Grifola frondosa</name>
    <name type="common">Maitake</name>
    <name type="synonym">Polyporus frondosus</name>
    <dbReference type="NCBI Taxonomy" id="5627"/>
    <lineage>
        <taxon>Eukaryota</taxon>
        <taxon>Fungi</taxon>
        <taxon>Dikarya</taxon>
        <taxon>Basidiomycota</taxon>
        <taxon>Agaricomycotina</taxon>
        <taxon>Agaricomycetes</taxon>
        <taxon>Polyporales</taxon>
        <taxon>Grifolaceae</taxon>
        <taxon>Grifola</taxon>
    </lineage>
</organism>
<proteinExistence type="predicted"/>
<accession>A0A1C7MJ76</accession>
<evidence type="ECO:0000313" key="1">
    <source>
        <dbReference type="EMBL" id="OBZ76991.1"/>
    </source>
</evidence>
<name>A0A1C7MJ76_GRIFR</name>